<dbReference type="PaxDb" id="67767-A0A0J7K1X3"/>
<gene>
    <name evidence="1" type="ORF">RF55_17964</name>
</gene>
<name>A0A0J7K1X3_LASNI</name>
<reference evidence="1 2" key="1">
    <citation type="submission" date="2015-04" db="EMBL/GenBank/DDBJ databases">
        <title>Lasius niger genome sequencing.</title>
        <authorList>
            <person name="Konorov E.A."/>
            <person name="Nikitin M.A."/>
            <person name="Kirill M.V."/>
            <person name="Chang P."/>
        </authorList>
    </citation>
    <scope>NUCLEOTIDE SEQUENCE [LARGE SCALE GENOMIC DNA]</scope>
    <source>
        <tissue evidence="1">Whole</tissue>
    </source>
</reference>
<accession>A0A0J7K1X3</accession>
<dbReference type="AlphaFoldDB" id="A0A0J7K1X3"/>
<sequence>MLPRCSSGCSHGAPTVPLRELPRCSNGATKGAPTMLLRCSNGSTQNASTVLLRVFQRCLCSTVLRGPTVPMFHSA</sequence>
<evidence type="ECO:0000313" key="1">
    <source>
        <dbReference type="EMBL" id="KMQ84322.1"/>
    </source>
</evidence>
<proteinExistence type="predicted"/>
<evidence type="ECO:0000313" key="2">
    <source>
        <dbReference type="Proteomes" id="UP000036403"/>
    </source>
</evidence>
<protein>
    <submittedName>
        <fullName evidence="1">Abc transporter g family member 3-like protein</fullName>
    </submittedName>
</protein>
<comment type="caution">
    <text evidence="1">The sequence shown here is derived from an EMBL/GenBank/DDBJ whole genome shotgun (WGS) entry which is preliminary data.</text>
</comment>
<organism evidence="1 2">
    <name type="scientific">Lasius niger</name>
    <name type="common">Black garden ant</name>
    <dbReference type="NCBI Taxonomy" id="67767"/>
    <lineage>
        <taxon>Eukaryota</taxon>
        <taxon>Metazoa</taxon>
        <taxon>Ecdysozoa</taxon>
        <taxon>Arthropoda</taxon>
        <taxon>Hexapoda</taxon>
        <taxon>Insecta</taxon>
        <taxon>Pterygota</taxon>
        <taxon>Neoptera</taxon>
        <taxon>Endopterygota</taxon>
        <taxon>Hymenoptera</taxon>
        <taxon>Apocrita</taxon>
        <taxon>Aculeata</taxon>
        <taxon>Formicoidea</taxon>
        <taxon>Formicidae</taxon>
        <taxon>Formicinae</taxon>
        <taxon>Lasius</taxon>
        <taxon>Lasius</taxon>
    </lineage>
</organism>
<dbReference type="EMBL" id="LBMM01016742">
    <property type="protein sequence ID" value="KMQ84322.1"/>
    <property type="molecule type" value="Genomic_DNA"/>
</dbReference>
<dbReference type="Proteomes" id="UP000036403">
    <property type="component" value="Unassembled WGS sequence"/>
</dbReference>
<keyword evidence="2" id="KW-1185">Reference proteome</keyword>